<dbReference type="Proteomes" id="UP000026960">
    <property type="component" value="Chromosome 7"/>
</dbReference>
<proteinExistence type="predicted"/>
<reference evidence="1" key="1">
    <citation type="journal article" date="2009" name="Rice">
        <title>De Novo Next Generation Sequencing of Plant Genomes.</title>
        <authorList>
            <person name="Rounsley S."/>
            <person name="Marri P.R."/>
            <person name="Yu Y."/>
            <person name="He R."/>
            <person name="Sisneros N."/>
            <person name="Goicoechea J.L."/>
            <person name="Lee S.J."/>
            <person name="Angelova A."/>
            <person name="Kudrna D."/>
            <person name="Luo M."/>
            <person name="Affourtit J."/>
            <person name="Desany B."/>
            <person name="Knight J."/>
            <person name="Niazi F."/>
            <person name="Egholm M."/>
            <person name="Wing R.A."/>
        </authorList>
    </citation>
    <scope>NUCLEOTIDE SEQUENCE [LARGE SCALE GENOMIC DNA]</scope>
    <source>
        <strain evidence="1">cv. IRGC 105608</strain>
    </source>
</reference>
<organism evidence="1">
    <name type="scientific">Oryza barthii</name>
    <dbReference type="NCBI Taxonomy" id="65489"/>
    <lineage>
        <taxon>Eukaryota</taxon>
        <taxon>Viridiplantae</taxon>
        <taxon>Streptophyta</taxon>
        <taxon>Embryophyta</taxon>
        <taxon>Tracheophyta</taxon>
        <taxon>Spermatophyta</taxon>
        <taxon>Magnoliopsida</taxon>
        <taxon>Liliopsida</taxon>
        <taxon>Poales</taxon>
        <taxon>Poaceae</taxon>
        <taxon>BOP clade</taxon>
        <taxon>Oryzoideae</taxon>
        <taxon>Oryzeae</taxon>
        <taxon>Oryzinae</taxon>
        <taxon>Oryza</taxon>
    </lineage>
</organism>
<dbReference type="Gramene" id="OBART07G03270.1">
    <property type="protein sequence ID" value="OBART07G03270.1"/>
    <property type="gene ID" value="OBART07G03270"/>
</dbReference>
<sequence>MRITHFLGHRLSSQTNTTLFCTLCPHSCAPGRISRSVTHPDIAPGQARLTLEISHSHPLKIPTSSSVNPGQERPLLAPPEKKLQLLQGSALIPTLVFSAYFFLTRAHLGRISQSVTHPEIAPGQSTLNLRVRDQLPEKKLQLVDMSILLILLSPEPGYHT</sequence>
<name>A0A0D3GMC2_9ORYZ</name>
<keyword evidence="2" id="KW-1185">Reference proteome</keyword>
<protein>
    <submittedName>
        <fullName evidence="1">Uncharacterized protein</fullName>
    </submittedName>
</protein>
<dbReference type="AlphaFoldDB" id="A0A0D3GMC2"/>
<dbReference type="EnsemblPlants" id="OBART07G03270.1">
    <property type="protein sequence ID" value="OBART07G03270.1"/>
    <property type="gene ID" value="OBART07G03270"/>
</dbReference>
<dbReference type="PaxDb" id="65489-OBART07G03270.1"/>
<reference evidence="1" key="2">
    <citation type="submission" date="2015-03" db="UniProtKB">
        <authorList>
            <consortium name="EnsemblPlants"/>
        </authorList>
    </citation>
    <scope>IDENTIFICATION</scope>
</reference>
<evidence type="ECO:0000313" key="1">
    <source>
        <dbReference type="EnsemblPlants" id="OBART07G03270.1"/>
    </source>
</evidence>
<accession>A0A0D3GMC2</accession>
<dbReference type="HOGENOM" id="CLU_1654845_0_0_1"/>
<evidence type="ECO:0000313" key="2">
    <source>
        <dbReference type="Proteomes" id="UP000026960"/>
    </source>
</evidence>